<protein>
    <submittedName>
        <fullName evidence="1">Uncharacterized protein</fullName>
    </submittedName>
</protein>
<sequence>MTVVDKNLIVDTISQIGSVALDAARDNAIDNVNEEVNQALAFERKQERKHVARVFAELGIDRQKAINLLVFEWDTGRRDAEELMLEAHRIYWPLERLKRHLRNEDWTMSEISDFLHDYEVARQLRTNRRLSDLTAAGLVDWLQKNQD</sequence>
<dbReference type="EMBL" id="KM406416">
    <property type="protein sequence ID" value="AIW55224.1"/>
    <property type="molecule type" value="Genomic_DNA"/>
</dbReference>
<gene>
    <name evidence="1" type="ORF">B7017_p0175</name>
</gene>
<dbReference type="RefSeq" id="WP_052791173.1">
    <property type="nucleotide sequence ID" value="NZ_KM406416.1"/>
</dbReference>
<proteinExistence type="predicted"/>
<evidence type="ECO:0000313" key="1">
    <source>
        <dbReference type="EMBL" id="AIW55224.1"/>
    </source>
</evidence>
<accession>A0A0A0UWR8</accession>
<organism evidence="1">
    <name type="scientific">Bifidobacterium breve</name>
    <dbReference type="NCBI Taxonomy" id="1685"/>
    <lineage>
        <taxon>Bacteria</taxon>
        <taxon>Bacillati</taxon>
        <taxon>Actinomycetota</taxon>
        <taxon>Actinomycetes</taxon>
        <taxon>Bifidobacteriales</taxon>
        <taxon>Bifidobacteriaceae</taxon>
        <taxon>Bifidobacterium</taxon>
    </lineage>
</organism>
<keyword evidence="1" id="KW-0614">Plasmid</keyword>
<reference evidence="1" key="1">
    <citation type="journal article" date="2015" name="Appl. Environ. Microbiol.">
        <title>Discovery of a conjugative megaplasmid in Bifidobacterium breve.</title>
        <authorList>
            <person name="Bottacini F."/>
            <person name="O'Connell Motherway M."/>
            <person name="Casey E."/>
            <person name="McDonnell B."/>
            <person name="Mahony J."/>
            <person name="Ventura M."/>
            <person name="van Sinderen D."/>
        </authorList>
    </citation>
    <scope>NUCLEOTIDE SEQUENCE</scope>
    <source>
        <strain evidence="1">JCM 7017</strain>
        <plasmid evidence="1">megaplasmid pMP7017</plasmid>
    </source>
</reference>
<name>A0A0A0UWR8_BIFBR</name>
<dbReference type="AlphaFoldDB" id="A0A0A0UWR8"/>
<geneLocation type="plasmid" evidence="1">
    <name>megaplasmid pMP7017</name>
</geneLocation>